<dbReference type="InterPro" id="IPR006638">
    <property type="entry name" value="Elp3/MiaA/NifB-like_rSAM"/>
</dbReference>
<dbReference type="PANTHER" id="PTHR42731">
    <property type="entry name" value="SLL1084 PROTEIN"/>
    <property type="match status" value="1"/>
</dbReference>
<feature type="domain" description="Radical SAM core" evidence="1">
    <location>
        <begin position="198"/>
        <end position="423"/>
    </location>
</feature>
<dbReference type="SFLD" id="SFLDG01082">
    <property type="entry name" value="B12-binding_domain_containing"/>
    <property type="match status" value="1"/>
</dbReference>
<dbReference type="PROSITE" id="PS51918">
    <property type="entry name" value="RADICAL_SAM"/>
    <property type="match status" value="1"/>
</dbReference>
<dbReference type="InterPro" id="IPR007197">
    <property type="entry name" value="rSAM"/>
</dbReference>
<reference evidence="2" key="1">
    <citation type="journal article" date="2020" name="mSystems">
        <title>Genome- and Community-Level Interaction Insights into Carbon Utilization and Element Cycling Functions of Hydrothermarchaeota in Hydrothermal Sediment.</title>
        <authorList>
            <person name="Zhou Z."/>
            <person name="Liu Y."/>
            <person name="Xu W."/>
            <person name="Pan J."/>
            <person name="Luo Z.H."/>
            <person name="Li M."/>
        </authorList>
    </citation>
    <scope>NUCLEOTIDE SEQUENCE [LARGE SCALE GENOMIC DNA]</scope>
    <source>
        <strain evidence="2">SpSt-468</strain>
    </source>
</reference>
<dbReference type="InterPro" id="IPR045784">
    <property type="entry name" value="Radical_SAM_N2"/>
</dbReference>
<protein>
    <submittedName>
        <fullName evidence="2">Radical SAM protein</fullName>
    </submittedName>
</protein>
<dbReference type="InterPro" id="IPR058240">
    <property type="entry name" value="rSAM_sf"/>
</dbReference>
<organism evidence="2">
    <name type="scientific">Candidatus Methanomethylicus mesodigestus</name>
    <dbReference type="NCBI Taxonomy" id="1867258"/>
    <lineage>
        <taxon>Archaea</taxon>
        <taxon>Thermoproteota</taxon>
        <taxon>Methanosuratincolia</taxon>
        <taxon>Candidatus Methanomethylicales</taxon>
        <taxon>Candidatus Methanomethylicaceae</taxon>
        <taxon>Candidatus Methanomethylicus</taxon>
    </lineage>
</organism>
<dbReference type="GO" id="GO:0003824">
    <property type="term" value="F:catalytic activity"/>
    <property type="evidence" value="ECO:0007669"/>
    <property type="project" value="InterPro"/>
</dbReference>
<accession>A0A7C3F3J5</accession>
<dbReference type="SUPFAM" id="SSF102114">
    <property type="entry name" value="Radical SAM enzymes"/>
    <property type="match status" value="1"/>
</dbReference>
<dbReference type="InterPro" id="IPR023404">
    <property type="entry name" value="rSAM_horseshoe"/>
</dbReference>
<evidence type="ECO:0000259" key="1">
    <source>
        <dbReference type="PROSITE" id="PS51918"/>
    </source>
</evidence>
<dbReference type="AlphaFoldDB" id="A0A7C3F3J5"/>
<name>A0A7C3F3J5_9CREN</name>
<dbReference type="EMBL" id="DSTX01000002">
    <property type="protein sequence ID" value="HFK19926.1"/>
    <property type="molecule type" value="Genomic_DNA"/>
</dbReference>
<dbReference type="GO" id="GO:0051536">
    <property type="term" value="F:iron-sulfur cluster binding"/>
    <property type="evidence" value="ECO:0007669"/>
    <property type="project" value="InterPro"/>
</dbReference>
<dbReference type="Gene3D" id="3.80.30.20">
    <property type="entry name" value="tm_1862 like domain"/>
    <property type="match status" value="1"/>
</dbReference>
<dbReference type="CDD" id="cd01335">
    <property type="entry name" value="Radical_SAM"/>
    <property type="match status" value="1"/>
</dbReference>
<dbReference type="SFLD" id="SFLDS00029">
    <property type="entry name" value="Radical_SAM"/>
    <property type="match status" value="1"/>
</dbReference>
<proteinExistence type="predicted"/>
<evidence type="ECO:0000313" key="2">
    <source>
        <dbReference type="EMBL" id="HFK19926.1"/>
    </source>
</evidence>
<dbReference type="SMART" id="SM00729">
    <property type="entry name" value="Elp3"/>
    <property type="match status" value="1"/>
</dbReference>
<comment type="caution">
    <text evidence="2">The sequence shown here is derived from an EMBL/GenBank/DDBJ whole genome shotgun (WGS) entry which is preliminary data.</text>
</comment>
<sequence>MRGNVAERNAVIKDHRKVSLRFALAYPSPYSVGMSNLGIRLIYEMVNNNESALCERFFFEGYRTKPTSIESGLGMEKFDIIGFSLQHEMDYARMLDMLNSSGIPMRKEMRRGPSVIAGGPAPSSNPVPLEPFVDYFIVGDAEPVLMPFLDAFAGGEAREMAGSVAGIYRAGVPSSRSNVRNLDSAYHSLRQVHPVAGEGFSSTFLLEISRGCSRGCRFCMECFTYGPKRERSFGRISEILDEGLKLTETRSVTCISSAFFDHPSLKEVLSLMKERRLRFSLPSLRISDLDESIPALLAAGGQKSITIAPETPSPRLRKVINKQFEEGSLSVLLRMCREAGIRQLKMYFMLGIPGETEEDLDGLGPLISEALSAGFSPQSIHISVNPMVPKSNTPFQWVPMISAPQYSRMLASFKRICSRFGVRRVESMDYRWGNIQAFLSTGGAEASLALERLAEDIASGGSGDLGSWRRISRLLGRKVDSIYIPKPVDSTLPWEIIKGSVPKSILLHEYERALE</sequence>
<gene>
    <name evidence="2" type="ORF">ENS19_01440</name>
</gene>
<dbReference type="Pfam" id="PF04055">
    <property type="entry name" value="Radical_SAM"/>
    <property type="match status" value="1"/>
</dbReference>
<dbReference type="Pfam" id="PF19864">
    <property type="entry name" value="Radical_SAM_N2"/>
    <property type="match status" value="1"/>
</dbReference>
<dbReference type="PANTHER" id="PTHR42731:SF1">
    <property type="entry name" value="RADICAL SAM DOMAIN PROTEIN"/>
    <property type="match status" value="1"/>
</dbReference>